<dbReference type="Pfam" id="PF16234">
    <property type="entry name" value="DUF4892"/>
    <property type="match status" value="1"/>
</dbReference>
<feature type="signal peptide" evidence="2">
    <location>
        <begin position="1"/>
        <end position="19"/>
    </location>
</feature>
<keyword evidence="5" id="KW-1185">Reference proteome</keyword>
<sequence length="312" mass="35040">MKYITLSIPLLIITGNVFAQEDIPGSSDHQVISRFEGSQILRYSDKEFESFTYPLSSEMENFNTLAETKSEEGRLVSIEYITGQGVSATQVFRTYYKQLEDAGFKIIFSCQKKDCGSMPMHFTRNYLFNSSSKLGNVMTGQGGSYLVAQGVKDDQAYIVSLVVGEERQNVSRYRLDIVEIEELDVDKVNVESMESTLSKEGRFVLEGILFEFNKAELLPESNEALSLIAEFLKENPTKKIMIVGHTDNVGDHEFNLNLSEKRANAVVNELIESYSISNDRILAMGVGMASPVSTNETDEGRAKNRRVEIVLR</sequence>
<dbReference type="Pfam" id="PF00691">
    <property type="entry name" value="OmpA"/>
    <property type="match status" value="1"/>
</dbReference>
<keyword evidence="2" id="KW-0732">Signal</keyword>
<dbReference type="InterPro" id="IPR006665">
    <property type="entry name" value="OmpA-like"/>
</dbReference>
<dbReference type="InterPro" id="IPR050330">
    <property type="entry name" value="Bact_OuterMem_StrucFunc"/>
</dbReference>
<evidence type="ECO:0000313" key="4">
    <source>
        <dbReference type="EMBL" id="MBW3470455.1"/>
    </source>
</evidence>
<dbReference type="PROSITE" id="PS51123">
    <property type="entry name" value="OMPA_2"/>
    <property type="match status" value="1"/>
</dbReference>
<evidence type="ECO:0000256" key="2">
    <source>
        <dbReference type="SAM" id="SignalP"/>
    </source>
</evidence>
<dbReference type="AlphaFoldDB" id="A0A951MIT3"/>
<dbReference type="GO" id="GO:0016020">
    <property type="term" value="C:membrane"/>
    <property type="evidence" value="ECO:0007669"/>
    <property type="project" value="UniProtKB-UniRule"/>
</dbReference>
<evidence type="ECO:0000313" key="5">
    <source>
        <dbReference type="Proteomes" id="UP000727490"/>
    </source>
</evidence>
<accession>A0A951MIT3</accession>
<comment type="caution">
    <text evidence="4">The sequence shown here is derived from an EMBL/GenBank/DDBJ whole genome shotgun (WGS) entry which is preliminary data.</text>
</comment>
<proteinExistence type="predicted"/>
<dbReference type="EMBL" id="RPHB01000017">
    <property type="protein sequence ID" value="MBW3470455.1"/>
    <property type="molecule type" value="Genomic_DNA"/>
</dbReference>
<dbReference type="PANTHER" id="PTHR30329:SF21">
    <property type="entry name" value="LIPOPROTEIN YIAD-RELATED"/>
    <property type="match status" value="1"/>
</dbReference>
<gene>
    <name evidence="4" type="ORF">EGN73_21995</name>
</gene>
<dbReference type="Proteomes" id="UP000727490">
    <property type="component" value="Unassembled WGS sequence"/>
</dbReference>
<name>A0A951MIT3_9BACT</name>
<feature type="chain" id="PRO_5037660246" evidence="2">
    <location>
        <begin position="20"/>
        <end position="312"/>
    </location>
</feature>
<reference evidence="4 5" key="1">
    <citation type="journal article" date="2020" name="Syst. Appl. Microbiol.">
        <title>Arthrospiribacter ruber gen. nov., sp. nov., a novel bacterium isolated from Arthrospira cultures.</title>
        <authorList>
            <person name="Waleron M."/>
            <person name="Misztak A."/>
            <person name="Waleron M.M."/>
            <person name="Furmaniak M."/>
            <person name="Mrozik A."/>
            <person name="Waleron K."/>
        </authorList>
    </citation>
    <scope>NUCLEOTIDE SEQUENCE [LARGE SCALE GENOMIC DNA]</scope>
    <source>
        <strain evidence="4 5">DPMB0001</strain>
    </source>
</reference>
<protein>
    <submittedName>
        <fullName evidence="4">DUF4892 domain-containing protein</fullName>
    </submittedName>
</protein>
<keyword evidence="1" id="KW-0472">Membrane</keyword>
<organism evidence="4 5">
    <name type="scientific">Arthrospiribacter ruber</name>
    <dbReference type="NCBI Taxonomy" id="2487934"/>
    <lineage>
        <taxon>Bacteria</taxon>
        <taxon>Pseudomonadati</taxon>
        <taxon>Bacteroidota</taxon>
        <taxon>Cytophagia</taxon>
        <taxon>Cytophagales</taxon>
        <taxon>Cyclobacteriaceae</taxon>
        <taxon>Arthrospiribacter</taxon>
    </lineage>
</organism>
<evidence type="ECO:0000256" key="1">
    <source>
        <dbReference type="PROSITE-ProRule" id="PRU00473"/>
    </source>
</evidence>
<evidence type="ECO:0000259" key="3">
    <source>
        <dbReference type="PROSITE" id="PS51123"/>
    </source>
</evidence>
<dbReference type="CDD" id="cd07185">
    <property type="entry name" value="OmpA_C-like"/>
    <property type="match status" value="1"/>
</dbReference>
<feature type="domain" description="OmpA-like" evidence="3">
    <location>
        <begin position="197"/>
        <end position="312"/>
    </location>
</feature>
<dbReference type="RefSeq" id="WP_219294271.1">
    <property type="nucleotide sequence ID" value="NZ_RPHB01000017.1"/>
</dbReference>
<dbReference type="PANTHER" id="PTHR30329">
    <property type="entry name" value="STATOR ELEMENT OF FLAGELLAR MOTOR COMPLEX"/>
    <property type="match status" value="1"/>
</dbReference>
<dbReference type="InterPro" id="IPR032608">
    <property type="entry name" value="DUF4892"/>
</dbReference>